<name>A0A1Y0IBT7_9GAMM</name>
<keyword evidence="2" id="KW-1185">Reference proteome</keyword>
<protein>
    <recommendedName>
        <fullName evidence="3">Thioredoxin-like fold domain-containing protein</fullName>
    </recommendedName>
</protein>
<evidence type="ECO:0000313" key="1">
    <source>
        <dbReference type="EMBL" id="ARU56925.1"/>
    </source>
</evidence>
<proteinExistence type="predicted"/>
<dbReference type="Proteomes" id="UP000196027">
    <property type="component" value="Chromosome"/>
</dbReference>
<evidence type="ECO:0000313" key="2">
    <source>
        <dbReference type="Proteomes" id="UP000196027"/>
    </source>
</evidence>
<organism evidence="1 2">
    <name type="scientific">Oleiphilus messinensis</name>
    <dbReference type="NCBI Taxonomy" id="141451"/>
    <lineage>
        <taxon>Bacteria</taxon>
        <taxon>Pseudomonadati</taxon>
        <taxon>Pseudomonadota</taxon>
        <taxon>Gammaproteobacteria</taxon>
        <taxon>Oceanospirillales</taxon>
        <taxon>Oleiphilaceae</taxon>
        <taxon>Oleiphilus</taxon>
    </lineage>
</organism>
<sequence>MEFEARDMFKNINKRDQLICIAAGKVSKTPTFFVNKKALESFGPDQLYQLIVDEINKAN</sequence>
<dbReference type="EMBL" id="CP021425">
    <property type="protein sequence ID" value="ARU56925.1"/>
    <property type="molecule type" value="Genomic_DNA"/>
</dbReference>
<dbReference type="KEGG" id="ome:OLMES_2877"/>
<dbReference type="AlphaFoldDB" id="A0A1Y0IBT7"/>
<evidence type="ECO:0008006" key="3">
    <source>
        <dbReference type="Google" id="ProtNLM"/>
    </source>
</evidence>
<reference evidence="1 2" key="1">
    <citation type="submission" date="2017-05" db="EMBL/GenBank/DDBJ databases">
        <title>Genomic insights into alkan degradation activity of Oleiphilus messinensis.</title>
        <authorList>
            <person name="Kozyavkin S.A."/>
            <person name="Slesarev A.I."/>
            <person name="Golyshin P.N."/>
            <person name="Korzhenkov A."/>
            <person name="Golyshina O.N."/>
            <person name="Toshchakov S.V."/>
        </authorList>
    </citation>
    <scope>NUCLEOTIDE SEQUENCE [LARGE SCALE GENOMIC DNA]</scope>
    <source>
        <strain evidence="1 2">ME102</strain>
    </source>
</reference>
<accession>A0A1Y0IBT7</accession>
<gene>
    <name evidence="1" type="ORF">OLMES_2877</name>
</gene>